<sequence length="238" mass="27423">MSEIYFNNKSSKECKLLIENVIDLPTSSTKYNTVDIPGSNNGSLNIYNGLEDIQLSFDFVFKSRENFIISKSRIVSWLKSKISKELRYSLHKGIYYIVKKVDIGEFKTTFKIVRRFTVKFTCCPIVFLDEGKDVITFNKSITLYNGRSTCNTEPQLNIFGSGDITIKINNQQLILKDIENNIIVDSFSKDCYKIADNKIIHLNNKMYSDFPILEVGENNISYSGNVRKIELIPRWCCI</sequence>
<gene>
    <name evidence="1" type="ORF">FDG31_00225</name>
</gene>
<accession>A0A6B4MZE9</accession>
<dbReference type="EMBL" id="SXFB01000001">
    <property type="protein sequence ID" value="NFV24608.1"/>
    <property type="molecule type" value="Genomic_DNA"/>
</dbReference>
<dbReference type="Proteomes" id="UP000486903">
    <property type="component" value="Unassembled WGS sequence"/>
</dbReference>
<name>A0A6B4MZE9_CLOBO</name>
<dbReference type="RefSeq" id="WP_003369329.1">
    <property type="nucleotide sequence ID" value="NZ_JACBBA010000001.1"/>
</dbReference>
<dbReference type="AlphaFoldDB" id="A0A6B4MZE9"/>
<proteinExistence type="predicted"/>
<evidence type="ECO:0000313" key="2">
    <source>
        <dbReference type="Proteomes" id="UP000486903"/>
    </source>
</evidence>
<dbReference type="Gene3D" id="2.40.30.200">
    <property type="match status" value="1"/>
</dbReference>
<organism evidence="1 2">
    <name type="scientific">Clostridium botulinum</name>
    <dbReference type="NCBI Taxonomy" id="1491"/>
    <lineage>
        <taxon>Bacteria</taxon>
        <taxon>Bacillati</taxon>
        <taxon>Bacillota</taxon>
        <taxon>Clostridia</taxon>
        <taxon>Eubacteriales</taxon>
        <taxon>Clostridiaceae</taxon>
        <taxon>Clostridium</taxon>
    </lineage>
</organism>
<comment type="caution">
    <text evidence="1">The sequence shown here is derived from an EMBL/GenBank/DDBJ whole genome shotgun (WGS) entry which is preliminary data.</text>
</comment>
<protein>
    <submittedName>
        <fullName evidence="1">Phage tail protein</fullName>
    </submittedName>
</protein>
<evidence type="ECO:0000313" key="1">
    <source>
        <dbReference type="EMBL" id="NFV24608.1"/>
    </source>
</evidence>
<reference evidence="1 2" key="1">
    <citation type="submission" date="2019-04" db="EMBL/GenBank/DDBJ databases">
        <title>Genome sequencing of Clostridium botulinum Groups I-IV and Clostridium butyricum.</title>
        <authorList>
            <person name="Brunt J."/>
            <person name="Van Vliet A.H.M."/>
            <person name="Stringer S.C."/>
            <person name="Carter A.T."/>
            <person name="Peck M.W."/>
        </authorList>
    </citation>
    <scope>NUCLEOTIDE SEQUENCE [LARGE SCALE GENOMIC DNA]</scope>
    <source>
        <strain evidence="1 2">BL81</strain>
    </source>
</reference>